<dbReference type="InterPro" id="IPR054828">
    <property type="entry name" value="Vit_B12_bind_prot"/>
</dbReference>
<keyword evidence="5" id="KW-1185">Reference proteome</keyword>
<reference evidence="4 5" key="1">
    <citation type="submission" date="2020-08" db="EMBL/GenBank/DDBJ databases">
        <title>Genomic Encyclopedia of Type Strains, Phase IV (KMG-IV): sequencing the most valuable type-strain genomes for metagenomic binning, comparative biology and taxonomic classification.</title>
        <authorList>
            <person name="Goeker M."/>
        </authorList>
    </citation>
    <scope>NUCLEOTIDE SEQUENCE [LARGE SCALE GENOMIC DNA]</scope>
    <source>
        <strain evidence="4 5">DSM 26287</strain>
    </source>
</reference>
<dbReference type="EMBL" id="JACHHU010000042">
    <property type="protein sequence ID" value="MBB6544986.1"/>
    <property type="molecule type" value="Genomic_DNA"/>
</dbReference>
<evidence type="ECO:0000256" key="2">
    <source>
        <dbReference type="SAM" id="SignalP"/>
    </source>
</evidence>
<dbReference type="Pfam" id="PF01497">
    <property type="entry name" value="Peripla_BP_2"/>
    <property type="match status" value="1"/>
</dbReference>
<dbReference type="PROSITE" id="PS50983">
    <property type="entry name" value="FE_B12_PBP"/>
    <property type="match status" value="1"/>
</dbReference>
<sequence length="291" mass="32257">MDLYIKKAVKGLLISLSFALLSTTQVIADEIEQPQSKPKIIALAPHIVEMLFEIGAGDLIIGTTDYADFPEQAKAIPRVGNYTKLSIEQILSLAPDIVIAWRTGNPSDDLARLKKMGVNIVYSNPTLLEDVGKEIATFAMLVGKEEQGKKIGQAFSTRLAKIKAQYKDKQPITIFYELWSRPLTTVANHSWLQQQLDICKASNPFIDSATDYPQVSVEQVVLSAPEIIIQPTGSGHNNADTVNWQQWPTIPAVKNNAFLTPNADKMHRMSSRVLDELTLLCQQIDSRRVSG</sequence>
<dbReference type="PANTHER" id="PTHR30535:SF34">
    <property type="entry name" value="MOLYBDATE-BINDING PROTEIN MOLA"/>
    <property type="match status" value="1"/>
</dbReference>
<dbReference type="CDD" id="cd01144">
    <property type="entry name" value="BtuF"/>
    <property type="match status" value="1"/>
</dbReference>
<protein>
    <submittedName>
        <fullName evidence="4">Vitamin B12 transport system substrate-binding protein</fullName>
    </submittedName>
</protein>
<gene>
    <name evidence="4" type="ORF">HNQ55_003522</name>
</gene>
<keyword evidence="1 2" id="KW-0732">Signal</keyword>
<evidence type="ECO:0000259" key="3">
    <source>
        <dbReference type="PROSITE" id="PS50983"/>
    </source>
</evidence>
<dbReference type="PANTHER" id="PTHR30535">
    <property type="entry name" value="VITAMIN B12-BINDING PROTEIN"/>
    <property type="match status" value="1"/>
</dbReference>
<dbReference type="InterPro" id="IPR002491">
    <property type="entry name" value="ABC_transptr_periplasmic_BD"/>
</dbReference>
<comment type="caution">
    <text evidence="4">The sequence shown here is derived from an EMBL/GenBank/DDBJ whole genome shotgun (WGS) entry which is preliminary data.</text>
</comment>
<feature type="domain" description="Fe/B12 periplasmic-binding" evidence="3">
    <location>
        <begin position="39"/>
        <end position="288"/>
    </location>
</feature>
<evidence type="ECO:0000313" key="5">
    <source>
        <dbReference type="Proteomes" id="UP000537141"/>
    </source>
</evidence>
<dbReference type="RefSeq" id="WP_184426609.1">
    <property type="nucleotide sequence ID" value="NZ_AP027362.1"/>
</dbReference>
<dbReference type="NCBIfam" id="NF038402">
    <property type="entry name" value="TroA_like"/>
    <property type="match status" value="1"/>
</dbReference>
<organism evidence="4 5">
    <name type="scientific">Thalassotalea piscium</name>
    <dbReference type="NCBI Taxonomy" id="1230533"/>
    <lineage>
        <taxon>Bacteria</taxon>
        <taxon>Pseudomonadati</taxon>
        <taxon>Pseudomonadota</taxon>
        <taxon>Gammaproteobacteria</taxon>
        <taxon>Alteromonadales</taxon>
        <taxon>Colwelliaceae</taxon>
        <taxon>Thalassotalea</taxon>
    </lineage>
</organism>
<feature type="chain" id="PRO_5030679676" evidence="2">
    <location>
        <begin position="29"/>
        <end position="291"/>
    </location>
</feature>
<accession>A0A7X0NKH9</accession>
<dbReference type="SUPFAM" id="SSF53807">
    <property type="entry name" value="Helical backbone' metal receptor"/>
    <property type="match status" value="1"/>
</dbReference>
<dbReference type="GO" id="GO:0071281">
    <property type="term" value="P:cellular response to iron ion"/>
    <property type="evidence" value="ECO:0007669"/>
    <property type="project" value="TreeGrafter"/>
</dbReference>
<dbReference type="Gene3D" id="3.40.50.1980">
    <property type="entry name" value="Nitrogenase molybdenum iron protein domain"/>
    <property type="match status" value="2"/>
</dbReference>
<dbReference type="InterPro" id="IPR050902">
    <property type="entry name" value="ABC_Transporter_SBP"/>
</dbReference>
<evidence type="ECO:0000313" key="4">
    <source>
        <dbReference type="EMBL" id="MBB6544986.1"/>
    </source>
</evidence>
<evidence type="ECO:0000256" key="1">
    <source>
        <dbReference type="ARBA" id="ARBA00022729"/>
    </source>
</evidence>
<dbReference type="AlphaFoldDB" id="A0A7X0NKH9"/>
<feature type="signal peptide" evidence="2">
    <location>
        <begin position="1"/>
        <end position="28"/>
    </location>
</feature>
<proteinExistence type="predicted"/>
<name>A0A7X0NKH9_9GAMM</name>
<dbReference type="Proteomes" id="UP000537141">
    <property type="component" value="Unassembled WGS sequence"/>
</dbReference>